<dbReference type="AlphaFoldDB" id="A0A930VJM5"/>
<proteinExistence type="predicted"/>
<dbReference type="EMBL" id="JADKPO010000003">
    <property type="protein sequence ID" value="MBF4766846.1"/>
    <property type="molecule type" value="Genomic_DNA"/>
</dbReference>
<comment type="caution">
    <text evidence="1">The sequence shown here is derived from an EMBL/GenBank/DDBJ whole genome shotgun (WGS) entry which is preliminary data.</text>
</comment>
<evidence type="ECO:0000313" key="2">
    <source>
        <dbReference type="Proteomes" id="UP000660668"/>
    </source>
</evidence>
<dbReference type="RefSeq" id="WP_194694992.1">
    <property type="nucleotide sequence ID" value="NZ_JADKPO010000003.1"/>
</dbReference>
<reference evidence="1" key="1">
    <citation type="submission" date="2020-11" db="EMBL/GenBank/DDBJ databases">
        <title>Nocardioides cynanchi sp. nov., isolated from soil of rhizosphere of Cynanchum wilfordii.</title>
        <authorList>
            <person name="Lee J.-S."/>
            <person name="Suh M.K."/>
            <person name="Kim J.-S."/>
        </authorList>
    </citation>
    <scope>NUCLEOTIDE SEQUENCE</scope>
    <source>
        <strain evidence="1">KCTC 19276</strain>
    </source>
</reference>
<accession>A0A930VJM5</accession>
<name>A0A930VJM5_9ACTN</name>
<keyword evidence="2" id="KW-1185">Reference proteome</keyword>
<evidence type="ECO:0000313" key="1">
    <source>
        <dbReference type="EMBL" id="MBF4766846.1"/>
    </source>
</evidence>
<gene>
    <name evidence="1" type="ORF">ISU10_03575</name>
</gene>
<sequence>MQHEQQQQDEVAEVNDAQIDEIGQGGQLIQLIQLIQPVQLVVITTANASVWRFPWPVQASSGRFIPNHVDLGSVGTRQLCCRKLRTVMP</sequence>
<organism evidence="1 2">
    <name type="scientific">Nocardioides agariphilus</name>
    <dbReference type="NCBI Taxonomy" id="433664"/>
    <lineage>
        <taxon>Bacteria</taxon>
        <taxon>Bacillati</taxon>
        <taxon>Actinomycetota</taxon>
        <taxon>Actinomycetes</taxon>
        <taxon>Propionibacteriales</taxon>
        <taxon>Nocardioidaceae</taxon>
        <taxon>Nocardioides</taxon>
    </lineage>
</organism>
<dbReference type="Proteomes" id="UP000660668">
    <property type="component" value="Unassembled WGS sequence"/>
</dbReference>
<protein>
    <submittedName>
        <fullName evidence="1">Uncharacterized protein</fullName>
    </submittedName>
</protein>